<dbReference type="Gene3D" id="3.90.550.10">
    <property type="entry name" value="Spore Coat Polysaccharide Biosynthesis Protein SpsA, Chain A"/>
    <property type="match status" value="1"/>
</dbReference>
<dbReference type="InterPro" id="IPR029044">
    <property type="entry name" value="Nucleotide-diphossugar_trans"/>
</dbReference>
<evidence type="ECO:0000313" key="2">
    <source>
        <dbReference type="EMBL" id="SDZ40668.1"/>
    </source>
</evidence>
<comment type="caution">
    <text evidence="2">The sequence shown here is derived from an EMBL/GenBank/DDBJ whole genome shotgun (WGS) entry which is preliminary data.</text>
</comment>
<accession>A0A1H3SSL4</accession>
<dbReference type="CDD" id="cd06426">
    <property type="entry name" value="NTP_transferase_like_2"/>
    <property type="match status" value="1"/>
</dbReference>
<proteinExistence type="predicted"/>
<dbReference type="SUPFAM" id="SSF53448">
    <property type="entry name" value="Nucleotide-diphospho-sugar transferases"/>
    <property type="match status" value="1"/>
</dbReference>
<reference evidence="2 3" key="1">
    <citation type="submission" date="2016-10" db="EMBL/GenBank/DDBJ databases">
        <authorList>
            <person name="Varghese N."/>
            <person name="Submissions S."/>
        </authorList>
    </citation>
    <scope>NUCLEOTIDE SEQUENCE [LARGE SCALE GENOMIC DNA]</scope>
    <source>
        <strain evidence="2 3">DSM 17997</strain>
    </source>
</reference>
<sequence>MISYHSHIVCIDVSVREALKKLDVLASDAILFLTDDCNTLLGSLTDGDFRRGFIKGLDLEDHLSKFLQPNPKFIQQGKYVFKEIKELRDKFFTVFPVVNAEMKIINVINFKHQKSYLPIDALIMAGGRGERLKPLTDHTPKPLLPVGGKPIIEHNLDRLNDYGIDDIWISVNYLGNQLVDYFKDGSEKDLRINYVWEDNPLGTAGALGLVENFIHDHVLLMNSDLLTNIDFEELFLFFEEQDADIVVACIPYQVNVPYAVMETKDKQITGFKEKPTYTHYSNAGIYLMKKEIIDEIPRNEFFNATDLMEQLIQKGKKIVAFPLMGYWLDIGKHEDYSKAQEDIKYIKF</sequence>
<dbReference type="PANTHER" id="PTHR22572">
    <property type="entry name" value="SUGAR-1-PHOSPHATE GUANYL TRANSFERASE"/>
    <property type="match status" value="1"/>
</dbReference>
<dbReference type="Pfam" id="PF00483">
    <property type="entry name" value="NTP_transferase"/>
    <property type="match status" value="1"/>
</dbReference>
<organism evidence="2 3">
    <name type="scientific">Rhodonellum ikkaensis</name>
    <dbReference type="NCBI Taxonomy" id="336829"/>
    <lineage>
        <taxon>Bacteria</taxon>
        <taxon>Pseudomonadati</taxon>
        <taxon>Bacteroidota</taxon>
        <taxon>Cytophagia</taxon>
        <taxon>Cytophagales</taxon>
        <taxon>Cytophagaceae</taxon>
        <taxon>Rhodonellum</taxon>
    </lineage>
</organism>
<dbReference type="SUPFAM" id="SSF54631">
    <property type="entry name" value="CBS-domain pair"/>
    <property type="match status" value="1"/>
</dbReference>
<evidence type="ECO:0000313" key="3">
    <source>
        <dbReference type="Proteomes" id="UP000199663"/>
    </source>
</evidence>
<dbReference type="EMBL" id="FNQC01000013">
    <property type="protein sequence ID" value="SDZ40668.1"/>
    <property type="molecule type" value="Genomic_DNA"/>
</dbReference>
<evidence type="ECO:0000259" key="1">
    <source>
        <dbReference type="Pfam" id="PF00483"/>
    </source>
</evidence>
<gene>
    <name evidence="2" type="ORF">SAMN05444412_11351</name>
</gene>
<protein>
    <submittedName>
        <fullName evidence="2">Nucleotidyl transferase</fullName>
    </submittedName>
</protein>
<dbReference type="RefSeq" id="WP_019599109.1">
    <property type="nucleotide sequence ID" value="NZ_FNQC01000013.1"/>
</dbReference>
<dbReference type="InterPro" id="IPR050486">
    <property type="entry name" value="Mannose-1P_guanyltransferase"/>
</dbReference>
<keyword evidence="3" id="KW-1185">Reference proteome</keyword>
<dbReference type="GO" id="GO:0016740">
    <property type="term" value="F:transferase activity"/>
    <property type="evidence" value="ECO:0007669"/>
    <property type="project" value="UniProtKB-KW"/>
</dbReference>
<dbReference type="Proteomes" id="UP000199663">
    <property type="component" value="Unassembled WGS sequence"/>
</dbReference>
<dbReference type="InterPro" id="IPR046342">
    <property type="entry name" value="CBS_dom_sf"/>
</dbReference>
<feature type="domain" description="Nucleotidyl transferase" evidence="1">
    <location>
        <begin position="121"/>
        <end position="343"/>
    </location>
</feature>
<keyword evidence="2" id="KW-0808">Transferase</keyword>
<dbReference type="Gene3D" id="3.10.580.10">
    <property type="entry name" value="CBS-domain"/>
    <property type="match status" value="1"/>
</dbReference>
<name>A0A1H3SSL4_9BACT</name>
<dbReference type="InterPro" id="IPR005835">
    <property type="entry name" value="NTP_transferase_dom"/>
</dbReference>